<protein>
    <submittedName>
        <fullName evidence="3">Carbohydrate binding family 9 domain-containing protein</fullName>
    </submittedName>
</protein>
<dbReference type="SUPFAM" id="SSF49344">
    <property type="entry name" value="CBD9-like"/>
    <property type="match status" value="1"/>
</dbReference>
<sequence>MKFYPFILLLFVYNICFSQAVPKEIEILKINASPVIDGVLDEPFWQNTDLANDFVMFEPGDGGAERNNKKTTVRVAYDDEAIYFGATLYDDTPDKVPMEFGNRDQFGNTDFFLISINPNNDGQNDTEFVVQSTGAQGDAKVANGDEDFTWNAVWYSKVKFNKDSWVVEIKIPYSALRFSTNVETWGINFFRRIHYINEKYVWNYIDKSKGEVTQYSGLLTGIKNIEAPTRLSFSPYASVSLTTFDGSSEFDQNIGLDIKYGVNESFTLDATLIPDFGQTAFDDLELNLGPFELQYDEQRAFFTEGTELFSKGNLFYSRRIGNRPVDRNSAEADLALNEEVTNNPDKVNMLNAIKLSGRTKKGLGIGIFNAITEKTTATITNTETDEKRNVVTESLANYNVLVLDQQFNKNSSVTLVNTNVTRNGSFRDANVTGLLYDISDKKNQYNIKGNFKMSNVKENGEISDGFSGFLELSKTYGNVQYSVGHYRNNDTYDIKDLGFINRNNRSSYFGEISYQIFEPSKHFNDYRISFESSIDYLNSPNSYTDNEFELDAFFITKNRFAFGGNMETNIGNLYDYFEPRVNGRYFKQKGILELGGWISTDYRKKFAYDIRVTYGKRYSSTENFISVNLSPRFRFTNKFQIIYDFQYSMLKNENGWVNQLDDASIIFGNRDVKTVTNSLSGKYSFTVKSSLSLSFRHYWSPVTYDQNFYALNNAGTLDTNAYVASHNINYNIWNLDLNYSWEFAPGSQLVALYRNNIFNKDDMSDLNFGKNLDNLFDESIVNNFSLKFIYFLDYNKMKTWL</sequence>
<dbReference type="EMBL" id="CP040749">
    <property type="protein sequence ID" value="QCX38837.1"/>
    <property type="molecule type" value="Genomic_DNA"/>
</dbReference>
<reference evidence="3 4" key="1">
    <citation type="submission" date="2019-05" db="EMBL/GenBank/DDBJ databases">
        <title>Algicella ahnfeltiae gen. nov., sp. nov., a novel marine bacterium of the family Flavobacteriaceae isolated from a red alga.</title>
        <authorList>
            <person name="Nedashkovskaya O.I."/>
            <person name="Kukhlevskiy A.D."/>
            <person name="Kim S.-G."/>
            <person name="Zhukova N.V."/>
            <person name="Mikhailov V.V."/>
        </authorList>
    </citation>
    <scope>NUCLEOTIDE SEQUENCE [LARGE SCALE GENOMIC DNA]</scope>
    <source>
        <strain evidence="3 4">10Alg115</strain>
    </source>
</reference>
<dbReference type="InterPro" id="IPR045670">
    <property type="entry name" value="DUF5916"/>
</dbReference>
<proteinExistence type="predicted"/>
<dbReference type="Pfam" id="PF06452">
    <property type="entry name" value="CBM9_1"/>
    <property type="match status" value="1"/>
</dbReference>
<evidence type="ECO:0000313" key="4">
    <source>
        <dbReference type="Proteomes" id="UP000306229"/>
    </source>
</evidence>
<keyword evidence="4" id="KW-1185">Reference proteome</keyword>
<accession>A0A5B7TVB7</accession>
<organism evidence="3 4">
    <name type="scientific">Aureibaculum algae</name>
    <dbReference type="NCBI Taxonomy" id="2584122"/>
    <lineage>
        <taxon>Bacteria</taxon>
        <taxon>Pseudomonadati</taxon>
        <taxon>Bacteroidota</taxon>
        <taxon>Flavobacteriia</taxon>
        <taxon>Flavobacteriales</taxon>
        <taxon>Flavobacteriaceae</taxon>
        <taxon>Aureibaculum</taxon>
    </lineage>
</organism>
<dbReference type="Pfam" id="PF19313">
    <property type="entry name" value="DUF5916"/>
    <property type="match status" value="1"/>
</dbReference>
<dbReference type="RefSeq" id="WP_138949721.1">
    <property type="nucleotide sequence ID" value="NZ_CP040749.1"/>
</dbReference>
<evidence type="ECO:0000313" key="3">
    <source>
        <dbReference type="EMBL" id="QCX38837.1"/>
    </source>
</evidence>
<name>A0A5B7TVB7_9FLAO</name>
<feature type="domain" description="DUF5916" evidence="2">
    <location>
        <begin position="228"/>
        <end position="801"/>
    </location>
</feature>
<dbReference type="GO" id="GO:0016052">
    <property type="term" value="P:carbohydrate catabolic process"/>
    <property type="evidence" value="ECO:0007669"/>
    <property type="project" value="InterPro"/>
</dbReference>
<gene>
    <name evidence="3" type="ORF">FF125_10470</name>
</gene>
<feature type="domain" description="Carbohydrate-binding" evidence="1">
    <location>
        <begin position="36"/>
        <end position="189"/>
    </location>
</feature>
<evidence type="ECO:0000259" key="2">
    <source>
        <dbReference type="Pfam" id="PF19313"/>
    </source>
</evidence>
<dbReference type="OrthoDB" id="9786766at2"/>
<evidence type="ECO:0000259" key="1">
    <source>
        <dbReference type="Pfam" id="PF06452"/>
    </source>
</evidence>
<dbReference type="GO" id="GO:0004553">
    <property type="term" value="F:hydrolase activity, hydrolyzing O-glycosyl compounds"/>
    <property type="evidence" value="ECO:0007669"/>
    <property type="project" value="InterPro"/>
</dbReference>
<dbReference type="KEGG" id="fbe:FF125_10470"/>
<dbReference type="InterPro" id="IPR010502">
    <property type="entry name" value="Carb-bd_dom_fam9"/>
</dbReference>
<dbReference type="Proteomes" id="UP000306229">
    <property type="component" value="Chromosome"/>
</dbReference>
<dbReference type="Gene3D" id="2.60.40.1190">
    <property type="match status" value="1"/>
</dbReference>
<dbReference type="AlphaFoldDB" id="A0A5B7TVB7"/>
<dbReference type="CDD" id="cd09618">
    <property type="entry name" value="CBM9_like_2"/>
    <property type="match status" value="1"/>
</dbReference>
<dbReference type="GO" id="GO:0030246">
    <property type="term" value="F:carbohydrate binding"/>
    <property type="evidence" value="ECO:0007669"/>
    <property type="project" value="InterPro"/>
</dbReference>